<organism evidence="1 2">
    <name type="scientific">Dreissena polymorpha</name>
    <name type="common">Zebra mussel</name>
    <name type="synonym">Mytilus polymorpha</name>
    <dbReference type="NCBI Taxonomy" id="45954"/>
    <lineage>
        <taxon>Eukaryota</taxon>
        <taxon>Metazoa</taxon>
        <taxon>Spiralia</taxon>
        <taxon>Lophotrochozoa</taxon>
        <taxon>Mollusca</taxon>
        <taxon>Bivalvia</taxon>
        <taxon>Autobranchia</taxon>
        <taxon>Heteroconchia</taxon>
        <taxon>Euheterodonta</taxon>
        <taxon>Imparidentia</taxon>
        <taxon>Neoheterodontei</taxon>
        <taxon>Myida</taxon>
        <taxon>Dreissenoidea</taxon>
        <taxon>Dreissenidae</taxon>
        <taxon>Dreissena</taxon>
    </lineage>
</organism>
<comment type="caution">
    <text evidence="1">The sequence shown here is derived from an EMBL/GenBank/DDBJ whole genome shotgun (WGS) entry which is preliminary data.</text>
</comment>
<evidence type="ECO:0000313" key="2">
    <source>
        <dbReference type="Proteomes" id="UP000828390"/>
    </source>
</evidence>
<keyword evidence="2" id="KW-1185">Reference proteome</keyword>
<reference evidence="1" key="1">
    <citation type="journal article" date="2019" name="bioRxiv">
        <title>The Genome of the Zebra Mussel, Dreissena polymorpha: A Resource for Invasive Species Research.</title>
        <authorList>
            <person name="McCartney M.A."/>
            <person name="Auch B."/>
            <person name="Kono T."/>
            <person name="Mallez S."/>
            <person name="Zhang Y."/>
            <person name="Obille A."/>
            <person name="Becker A."/>
            <person name="Abrahante J.E."/>
            <person name="Garbe J."/>
            <person name="Badalamenti J.P."/>
            <person name="Herman A."/>
            <person name="Mangelson H."/>
            <person name="Liachko I."/>
            <person name="Sullivan S."/>
            <person name="Sone E.D."/>
            <person name="Koren S."/>
            <person name="Silverstein K.A.T."/>
            <person name="Beckman K.B."/>
            <person name="Gohl D.M."/>
        </authorList>
    </citation>
    <scope>NUCLEOTIDE SEQUENCE</scope>
    <source>
        <strain evidence="1">Duluth1</strain>
        <tissue evidence="1">Whole animal</tissue>
    </source>
</reference>
<name>A0A9D4QSZ7_DREPO</name>
<sequence>MVNICVISTLDVAGVTTTKAATIDASDEFCVVIIAVLFGSYSFISKVTHSKMGVCLASRKRHWPTT</sequence>
<proteinExistence type="predicted"/>
<evidence type="ECO:0000313" key="1">
    <source>
        <dbReference type="EMBL" id="KAH3842023.1"/>
    </source>
</evidence>
<dbReference type="AlphaFoldDB" id="A0A9D4QSZ7"/>
<accession>A0A9D4QSZ7</accession>
<reference evidence="1" key="2">
    <citation type="submission" date="2020-11" db="EMBL/GenBank/DDBJ databases">
        <authorList>
            <person name="McCartney M.A."/>
            <person name="Auch B."/>
            <person name="Kono T."/>
            <person name="Mallez S."/>
            <person name="Becker A."/>
            <person name="Gohl D.M."/>
            <person name="Silverstein K.A.T."/>
            <person name="Koren S."/>
            <person name="Bechman K.B."/>
            <person name="Herman A."/>
            <person name="Abrahante J.E."/>
            <person name="Garbe J."/>
        </authorList>
    </citation>
    <scope>NUCLEOTIDE SEQUENCE</scope>
    <source>
        <strain evidence="1">Duluth1</strain>
        <tissue evidence="1">Whole animal</tissue>
    </source>
</reference>
<protein>
    <submittedName>
        <fullName evidence="1">Uncharacterized protein</fullName>
    </submittedName>
</protein>
<dbReference type="EMBL" id="JAIWYP010000004">
    <property type="protein sequence ID" value="KAH3842023.1"/>
    <property type="molecule type" value="Genomic_DNA"/>
</dbReference>
<dbReference type="Proteomes" id="UP000828390">
    <property type="component" value="Unassembled WGS sequence"/>
</dbReference>
<gene>
    <name evidence="1" type="ORF">DPMN_115511</name>
</gene>